<evidence type="ECO:0000256" key="4">
    <source>
        <dbReference type="ARBA" id="ARBA00022771"/>
    </source>
</evidence>
<dbReference type="PROSITE" id="PS50157">
    <property type="entry name" value="ZINC_FINGER_C2H2_2"/>
    <property type="match status" value="2"/>
</dbReference>
<dbReference type="PROSITE" id="PS00028">
    <property type="entry name" value="ZINC_FINGER_C2H2_1"/>
    <property type="match status" value="1"/>
</dbReference>
<evidence type="ECO:0000259" key="9">
    <source>
        <dbReference type="PROSITE" id="PS50157"/>
    </source>
</evidence>
<evidence type="ECO:0000256" key="5">
    <source>
        <dbReference type="ARBA" id="ARBA00022833"/>
    </source>
</evidence>
<evidence type="ECO:0000256" key="6">
    <source>
        <dbReference type="ARBA" id="ARBA00023242"/>
    </source>
</evidence>
<name>A0AA35NJ31_SACK1</name>
<dbReference type="InterPro" id="IPR051059">
    <property type="entry name" value="VerF-like"/>
</dbReference>
<dbReference type="RefSeq" id="XP_056084342.1">
    <property type="nucleotide sequence ID" value="XM_056230422.1"/>
</dbReference>
<feature type="compositionally biased region" description="Polar residues" evidence="8">
    <location>
        <begin position="191"/>
        <end position="202"/>
    </location>
</feature>
<feature type="region of interest" description="Disordered" evidence="8">
    <location>
        <begin position="182"/>
        <end position="216"/>
    </location>
</feature>
<dbReference type="GO" id="GO:0005634">
    <property type="term" value="C:nucleus"/>
    <property type="evidence" value="ECO:0007669"/>
    <property type="project" value="UniProtKB-SubCell"/>
</dbReference>
<evidence type="ECO:0000256" key="3">
    <source>
        <dbReference type="ARBA" id="ARBA00022737"/>
    </source>
</evidence>
<keyword evidence="3" id="KW-0677">Repeat</keyword>
<dbReference type="InterPro" id="IPR036236">
    <property type="entry name" value="Znf_C2H2_sf"/>
</dbReference>
<dbReference type="PANTHER" id="PTHR40626">
    <property type="entry name" value="MIP31509P"/>
    <property type="match status" value="1"/>
</dbReference>
<dbReference type="SMART" id="SM00355">
    <property type="entry name" value="ZnF_C2H2"/>
    <property type="match status" value="2"/>
</dbReference>
<feature type="domain" description="C2H2-type" evidence="9">
    <location>
        <begin position="19"/>
        <end position="49"/>
    </location>
</feature>
<dbReference type="EMBL" id="OX365908">
    <property type="protein sequence ID" value="CAI4048583.1"/>
    <property type="molecule type" value="Genomic_DNA"/>
</dbReference>
<gene>
    <name evidence="10" type="primary">SKDI13G3120</name>
    <name evidence="10" type="ORF">SKDI_13G3120</name>
</gene>
<dbReference type="GO" id="GO:0008270">
    <property type="term" value="F:zinc ion binding"/>
    <property type="evidence" value="ECO:0007669"/>
    <property type="project" value="UniProtKB-KW"/>
</dbReference>
<organism evidence="10 11">
    <name type="scientific">Saccharomyces kudriavzevii (strain ATCC MYA-4449 / AS 2.2408 / CBS 8840 / NBRC 1802 / NCYC 2889)</name>
    <name type="common">Yeast</name>
    <dbReference type="NCBI Taxonomy" id="226230"/>
    <lineage>
        <taxon>Eukaryota</taxon>
        <taxon>Fungi</taxon>
        <taxon>Dikarya</taxon>
        <taxon>Ascomycota</taxon>
        <taxon>Saccharomycotina</taxon>
        <taxon>Saccharomycetes</taxon>
        <taxon>Saccharomycetales</taxon>
        <taxon>Saccharomycetaceae</taxon>
        <taxon>Saccharomyces</taxon>
    </lineage>
</organism>
<dbReference type="FunFam" id="3.30.160.60:FF:002343">
    <property type="entry name" value="Zinc finger protein 33A"/>
    <property type="match status" value="1"/>
</dbReference>
<feature type="compositionally biased region" description="Basic and acidic residues" evidence="8">
    <location>
        <begin position="203"/>
        <end position="216"/>
    </location>
</feature>
<keyword evidence="6" id="KW-0539">Nucleus</keyword>
<dbReference type="InterPro" id="IPR013087">
    <property type="entry name" value="Znf_C2H2_type"/>
</dbReference>
<evidence type="ECO:0000313" key="10">
    <source>
        <dbReference type="EMBL" id="CAI4048583.1"/>
    </source>
</evidence>
<keyword evidence="4 7" id="KW-0863">Zinc-finger</keyword>
<keyword evidence="5" id="KW-0862">Zinc</keyword>
<dbReference type="SUPFAM" id="SSF57667">
    <property type="entry name" value="beta-beta-alpha zinc fingers"/>
    <property type="match status" value="1"/>
</dbReference>
<evidence type="ECO:0000256" key="1">
    <source>
        <dbReference type="ARBA" id="ARBA00004123"/>
    </source>
</evidence>
<dbReference type="Gene3D" id="3.30.160.60">
    <property type="entry name" value="Classic Zinc Finger"/>
    <property type="match status" value="2"/>
</dbReference>
<reference evidence="10" key="1">
    <citation type="submission" date="2022-10" db="EMBL/GenBank/DDBJ databases">
        <authorList>
            <person name="Byrne P K."/>
        </authorList>
    </citation>
    <scope>NUCLEOTIDE SEQUENCE</scope>
    <source>
        <strain evidence="10">IFO1802</strain>
    </source>
</reference>
<dbReference type="Pfam" id="PF00096">
    <property type="entry name" value="zf-C2H2"/>
    <property type="match status" value="2"/>
</dbReference>
<proteinExistence type="predicted"/>
<accession>A0AA35NJ31</accession>
<feature type="domain" description="C2H2-type" evidence="9">
    <location>
        <begin position="50"/>
        <end position="74"/>
    </location>
</feature>
<dbReference type="GeneID" id="80926333"/>
<dbReference type="PANTHER" id="PTHR40626:SF32">
    <property type="entry name" value="ZINC FINGER PROTEIN RST2"/>
    <property type="match status" value="1"/>
</dbReference>
<keyword evidence="11" id="KW-1185">Reference proteome</keyword>
<comment type="subcellular location">
    <subcellularLocation>
        <location evidence="1">Nucleus</location>
    </subcellularLocation>
</comment>
<evidence type="ECO:0000256" key="2">
    <source>
        <dbReference type="ARBA" id="ARBA00022723"/>
    </source>
</evidence>
<dbReference type="Proteomes" id="UP001162087">
    <property type="component" value="Chromosome 13"/>
</dbReference>
<evidence type="ECO:0000256" key="7">
    <source>
        <dbReference type="PROSITE-ProRule" id="PRU00042"/>
    </source>
</evidence>
<keyword evidence="2" id="KW-0479">Metal-binding</keyword>
<protein>
    <recommendedName>
        <fullName evidence="9">C2H2-type domain-containing protein</fullName>
    </recommendedName>
</protein>
<dbReference type="AlphaFoldDB" id="A0AA35NJ31"/>
<evidence type="ECO:0000256" key="8">
    <source>
        <dbReference type="SAM" id="MobiDB-lite"/>
    </source>
</evidence>
<evidence type="ECO:0000313" key="11">
    <source>
        <dbReference type="Proteomes" id="UP001162087"/>
    </source>
</evidence>
<dbReference type="GO" id="GO:0000785">
    <property type="term" value="C:chromatin"/>
    <property type="evidence" value="ECO:0007669"/>
    <property type="project" value="TreeGrafter"/>
</dbReference>
<dbReference type="GO" id="GO:0000981">
    <property type="term" value="F:DNA-binding transcription factor activity, RNA polymerase II-specific"/>
    <property type="evidence" value="ECO:0007669"/>
    <property type="project" value="InterPro"/>
</dbReference>
<dbReference type="GO" id="GO:0000978">
    <property type="term" value="F:RNA polymerase II cis-regulatory region sequence-specific DNA binding"/>
    <property type="evidence" value="ECO:0007669"/>
    <property type="project" value="InterPro"/>
</dbReference>
<sequence length="216" mass="24446">MRGKQPKRTKENASVKRNYRCVGYPDCNMSFNRAEHLARHIRKHTGEKPFQCNICLKFFSRIDNLRQHQSSVHSDVDLMSLRRQKQSSGNTVNGPNAGTRMFPQLRPYGIVVQPAPLPYNLPIATPANAQNAISLYASPYFPHPIPSAPISLPHQPPPRPHPLPIYNYMQPLFLNQPPIQNRNIVELPPDSNDTFASPSKVQTFDHTKDAPPDAKK</sequence>